<protein>
    <submittedName>
        <fullName evidence="3">WLM domain-containing protein</fullName>
    </submittedName>
</protein>
<evidence type="ECO:0000313" key="4">
    <source>
        <dbReference type="Proteomes" id="UP001172102"/>
    </source>
</evidence>
<dbReference type="GO" id="GO:0070628">
    <property type="term" value="F:proteasome binding"/>
    <property type="evidence" value="ECO:0007669"/>
    <property type="project" value="TreeGrafter"/>
</dbReference>
<feature type="region of interest" description="Disordered" evidence="1">
    <location>
        <begin position="139"/>
        <end position="158"/>
    </location>
</feature>
<accession>A0AA40DML0</accession>
<dbReference type="PROSITE" id="PS51397">
    <property type="entry name" value="WLM"/>
    <property type="match status" value="1"/>
</dbReference>
<keyword evidence="4" id="KW-1185">Reference proteome</keyword>
<dbReference type="PANTHER" id="PTHR47795:SF1">
    <property type="entry name" value="DNA-DEPENDENT METALLOPROTEASE WSS1 HOMOLOG 2"/>
    <property type="match status" value="1"/>
</dbReference>
<dbReference type="InterPro" id="IPR013536">
    <property type="entry name" value="WLM_dom"/>
</dbReference>
<evidence type="ECO:0000256" key="1">
    <source>
        <dbReference type="SAM" id="MobiDB-lite"/>
    </source>
</evidence>
<proteinExistence type="predicted"/>
<dbReference type="Pfam" id="PF08325">
    <property type="entry name" value="WLM"/>
    <property type="match status" value="1"/>
</dbReference>
<evidence type="ECO:0000313" key="3">
    <source>
        <dbReference type="EMBL" id="KAK0705393.1"/>
    </source>
</evidence>
<feature type="region of interest" description="Disordered" evidence="1">
    <location>
        <begin position="358"/>
        <end position="384"/>
    </location>
</feature>
<dbReference type="EMBL" id="JAUKUA010000007">
    <property type="protein sequence ID" value="KAK0705393.1"/>
    <property type="molecule type" value="Genomic_DNA"/>
</dbReference>
<organism evidence="3 4">
    <name type="scientific">Lasiosphaeris hirsuta</name>
    <dbReference type="NCBI Taxonomy" id="260670"/>
    <lineage>
        <taxon>Eukaryota</taxon>
        <taxon>Fungi</taxon>
        <taxon>Dikarya</taxon>
        <taxon>Ascomycota</taxon>
        <taxon>Pezizomycotina</taxon>
        <taxon>Sordariomycetes</taxon>
        <taxon>Sordariomycetidae</taxon>
        <taxon>Sordariales</taxon>
        <taxon>Lasiosphaeriaceae</taxon>
        <taxon>Lasiosphaeris</taxon>
    </lineage>
</organism>
<reference evidence="3" key="1">
    <citation type="submission" date="2023-06" db="EMBL/GenBank/DDBJ databases">
        <title>Genome-scale phylogeny and comparative genomics of the fungal order Sordariales.</title>
        <authorList>
            <consortium name="Lawrence Berkeley National Laboratory"/>
            <person name="Hensen N."/>
            <person name="Bonometti L."/>
            <person name="Westerberg I."/>
            <person name="Brannstrom I.O."/>
            <person name="Guillou S."/>
            <person name="Cros-Aarteil S."/>
            <person name="Calhoun S."/>
            <person name="Haridas S."/>
            <person name="Kuo A."/>
            <person name="Mondo S."/>
            <person name="Pangilinan J."/>
            <person name="Riley R."/>
            <person name="Labutti K."/>
            <person name="Andreopoulos B."/>
            <person name="Lipzen A."/>
            <person name="Chen C."/>
            <person name="Yanf M."/>
            <person name="Daum C."/>
            <person name="Ng V."/>
            <person name="Clum A."/>
            <person name="Steindorff A."/>
            <person name="Ohm R."/>
            <person name="Martin F."/>
            <person name="Silar P."/>
            <person name="Natvig D."/>
            <person name="Lalanne C."/>
            <person name="Gautier V."/>
            <person name="Ament-Velasquez S.L."/>
            <person name="Kruys A."/>
            <person name="Hutchinson M.I."/>
            <person name="Powell A.J."/>
            <person name="Barry K."/>
            <person name="Miller A.N."/>
            <person name="Grigoriev I.V."/>
            <person name="Debuchy R."/>
            <person name="Gladieux P."/>
            <person name="Thoren M.H."/>
            <person name="Johannesson H."/>
        </authorList>
    </citation>
    <scope>NUCLEOTIDE SEQUENCE</scope>
    <source>
        <strain evidence="3">SMH4607-1</strain>
    </source>
</reference>
<feature type="region of interest" description="Disordered" evidence="1">
    <location>
        <begin position="1"/>
        <end position="32"/>
    </location>
</feature>
<evidence type="ECO:0000259" key="2">
    <source>
        <dbReference type="PROSITE" id="PS51397"/>
    </source>
</evidence>
<dbReference type="Proteomes" id="UP001172102">
    <property type="component" value="Unassembled WGS sequence"/>
</dbReference>
<gene>
    <name evidence="3" type="ORF">B0H67DRAFT_604261</name>
</gene>
<dbReference type="AlphaFoldDB" id="A0AA40DML0"/>
<name>A0AA40DML0_9PEZI</name>
<sequence>MASEGVHSNREEGSNQRPQTSDADAGPRVKSSDDDGFPYAFYVKFGPENYHEQWVFEKGATVKDVLFEAALVWPAYDWVKCKIIVGKRTARGQKMKLESPKDLEDELDILNGNSIRFITSKIVAKDELEQASRSVKEVEALRNSTRGKRPETKRNTGPVDSYTFQIVRPLTHLPNPERSMAFLQRLKADPGIKTAMRKHKFRVGLLTEMDPAEYTSATHEGTTRILGLNRNFGEVIELRLRTDAGDGYRDYKTIRKTLCHELSHNVHGNHDKEFWKLTHEIEKQVHDADWLSGGRTVGNEEYKPDAESDASFIDDRTWVGGSYLLGGNSGLGADSGSTAGLSRREILARAAEARLRSIGKANSTAKERDGGNDQDPDPNAESSS</sequence>
<comment type="caution">
    <text evidence="3">The sequence shown here is derived from an EMBL/GenBank/DDBJ whole genome shotgun (WGS) entry which is preliminary data.</text>
</comment>
<feature type="domain" description="WLM" evidence="2">
    <location>
        <begin position="155"/>
        <end position="356"/>
    </location>
</feature>
<dbReference type="PANTHER" id="PTHR47795">
    <property type="entry name" value="UBIQUITIN AND WLM DOMAIN-CONTAINING METALLOPROTEASE SPCC1442.07C"/>
    <property type="match status" value="1"/>
</dbReference>